<keyword evidence="1" id="KW-1133">Transmembrane helix</keyword>
<comment type="caution">
    <text evidence="3">The sequence shown here is derived from an EMBL/GenBank/DDBJ whole genome shotgun (WGS) entry which is preliminary data.</text>
</comment>
<dbReference type="RefSeq" id="WP_229815166.1">
    <property type="nucleotide sequence ID" value="NZ_BMZP01000005.1"/>
</dbReference>
<keyword evidence="1" id="KW-0472">Membrane</keyword>
<feature type="signal peptide" evidence="2">
    <location>
        <begin position="1"/>
        <end position="21"/>
    </location>
</feature>
<organism evidence="3 4">
    <name type="scientific">Novosphingobium pokkalii</name>
    <dbReference type="NCBI Taxonomy" id="1770194"/>
    <lineage>
        <taxon>Bacteria</taxon>
        <taxon>Pseudomonadati</taxon>
        <taxon>Pseudomonadota</taxon>
        <taxon>Alphaproteobacteria</taxon>
        <taxon>Sphingomonadales</taxon>
        <taxon>Sphingomonadaceae</taxon>
        <taxon>Novosphingobium</taxon>
    </lineage>
</organism>
<keyword evidence="2" id="KW-0732">Signal</keyword>
<sequence>MTVFPFAAILLLAATAVPAQAYVGPGLGLGAASTALGVVGAIVLGLLAFVWYPVKRLLRMMRKAAPGSGKRGR</sequence>
<keyword evidence="4" id="KW-1185">Reference proteome</keyword>
<evidence type="ECO:0000313" key="4">
    <source>
        <dbReference type="Proteomes" id="UP001595683"/>
    </source>
</evidence>
<proteinExistence type="predicted"/>
<evidence type="ECO:0000256" key="2">
    <source>
        <dbReference type="SAM" id="SignalP"/>
    </source>
</evidence>
<evidence type="ECO:0000313" key="3">
    <source>
        <dbReference type="EMBL" id="MFC3671503.1"/>
    </source>
</evidence>
<evidence type="ECO:0000256" key="1">
    <source>
        <dbReference type="SAM" id="Phobius"/>
    </source>
</evidence>
<reference evidence="4" key="1">
    <citation type="journal article" date="2019" name="Int. J. Syst. Evol. Microbiol.">
        <title>The Global Catalogue of Microorganisms (GCM) 10K type strain sequencing project: providing services to taxonomists for standard genome sequencing and annotation.</title>
        <authorList>
            <consortium name="The Broad Institute Genomics Platform"/>
            <consortium name="The Broad Institute Genome Sequencing Center for Infectious Disease"/>
            <person name="Wu L."/>
            <person name="Ma J."/>
        </authorList>
    </citation>
    <scope>NUCLEOTIDE SEQUENCE [LARGE SCALE GENOMIC DNA]</scope>
    <source>
        <strain evidence="4">KCTC 42224</strain>
    </source>
</reference>
<protein>
    <submittedName>
        <fullName evidence="3">Uncharacterized protein</fullName>
    </submittedName>
</protein>
<dbReference type="EMBL" id="JBHRYE010000012">
    <property type="protein sequence ID" value="MFC3671503.1"/>
    <property type="molecule type" value="Genomic_DNA"/>
</dbReference>
<name>A0ABV7V5H7_9SPHN</name>
<feature type="chain" id="PRO_5047184915" evidence="2">
    <location>
        <begin position="22"/>
        <end position="73"/>
    </location>
</feature>
<accession>A0ABV7V5H7</accession>
<feature type="transmembrane region" description="Helical" evidence="1">
    <location>
        <begin position="31"/>
        <end position="54"/>
    </location>
</feature>
<keyword evidence="1" id="KW-0812">Transmembrane</keyword>
<gene>
    <name evidence="3" type="ORF">ACFOOT_08695</name>
</gene>
<dbReference type="Proteomes" id="UP001595683">
    <property type="component" value="Unassembled WGS sequence"/>
</dbReference>